<evidence type="ECO:0000313" key="11">
    <source>
        <dbReference type="EMBL" id="PJF17709.1"/>
    </source>
</evidence>
<feature type="domain" description="Cyclic nucleotide-binding" evidence="10">
    <location>
        <begin position="297"/>
        <end position="416"/>
    </location>
</feature>
<dbReference type="PROSITE" id="PS00889">
    <property type="entry name" value="CNMP_BINDING_2"/>
    <property type="match status" value="1"/>
</dbReference>
<dbReference type="PROSITE" id="PS00888">
    <property type="entry name" value="CNMP_BINDING_1"/>
    <property type="match status" value="1"/>
</dbReference>
<dbReference type="PANTHER" id="PTHR11635">
    <property type="entry name" value="CAMP-DEPENDENT PROTEIN KINASE REGULATORY CHAIN"/>
    <property type="match status" value="1"/>
</dbReference>
<keyword evidence="7 8" id="KW-0114">cAMP</keyword>
<dbReference type="FunFam" id="2.60.120.10:FF:000006">
    <property type="entry name" value="cAMP-dependent protein kinase type I-alpha regulatory subunit"/>
    <property type="match status" value="1"/>
</dbReference>
<evidence type="ECO:0000256" key="4">
    <source>
        <dbReference type="ARBA" id="ARBA00022566"/>
    </source>
</evidence>
<keyword evidence="11" id="KW-0418">Kinase</keyword>
<organism evidence="11 12">
    <name type="scientific">Paramicrosporidium saccamoebae</name>
    <dbReference type="NCBI Taxonomy" id="1246581"/>
    <lineage>
        <taxon>Eukaryota</taxon>
        <taxon>Fungi</taxon>
        <taxon>Fungi incertae sedis</taxon>
        <taxon>Cryptomycota</taxon>
        <taxon>Cryptomycota incertae sedis</taxon>
        <taxon>Paramicrosporidium</taxon>
    </lineage>
</organism>
<feature type="binding site" evidence="9">
    <location>
        <position position="375"/>
    </location>
    <ligand>
        <name>3',5'-cyclic AMP</name>
        <dbReference type="ChEBI" id="CHEBI:58165"/>
        <label>2</label>
    </ligand>
</feature>
<dbReference type="AlphaFoldDB" id="A0A2H9TIX4"/>
<dbReference type="Pfam" id="PF00027">
    <property type="entry name" value="cNMP_binding"/>
    <property type="match status" value="2"/>
</dbReference>
<dbReference type="InterPro" id="IPR050503">
    <property type="entry name" value="cAMP-dep_PK_reg_su-like"/>
</dbReference>
<gene>
    <name evidence="11" type="ORF">PSACC_02473</name>
</gene>
<keyword evidence="11" id="KW-0808">Transferase</keyword>
<keyword evidence="3" id="KW-0597">Phosphoprotein</keyword>
<reference evidence="11 12" key="1">
    <citation type="submission" date="2016-10" db="EMBL/GenBank/DDBJ databases">
        <title>The genome of Paramicrosporidium saccamoebae is the missing link in understanding Cryptomycota and Microsporidia evolution.</title>
        <authorList>
            <person name="Quandt C.A."/>
            <person name="Beaudet D."/>
            <person name="Corsaro D."/>
            <person name="Michel R."/>
            <person name="Corradi N."/>
            <person name="James T."/>
        </authorList>
    </citation>
    <scope>NUCLEOTIDE SEQUENCE [LARGE SCALE GENOMIC DNA]</scope>
    <source>
        <strain evidence="11 12">KSL3</strain>
    </source>
</reference>
<sequence length="423" mass="47559">MEGGSADYIAKHDLERLFKELTKVLAQQQPERPILSAVTALESLVQRREQGHSVSNYEEVFKTALCQASKPSRPFHTETTHSCEEDFAAFNWDSAAERKRALDEAPSTAGWSETARDEAARAVSGGPVRYPQGFNAGRRYSISAEPYTPSEQRQFHRVVIEKDEATKRRIREAVKDSLLFRNLDEEQLAQIIDAMFEKRVPKDVELIRQGDEGDYFYTVNSGHFVVLKDGEKMVEYGAGDTFGELALMYGSPRLATVKALEDSVVWAVDRATFRGIVIDLSFRKRRLYEGFLRSVPLLHTLHDSELYRICDALQPAQFSTDAAIVQQGETGHEFYIIETGAAVVTMGNGEGQVEVAKIGPGDYFGELALIYDAPRAATVRAVTDVKCVTLSKADFIRLLGPVMPILQRNQEHYRKYEEYLTKA</sequence>
<dbReference type="CDD" id="cd00038">
    <property type="entry name" value="CAP_ED"/>
    <property type="match status" value="2"/>
</dbReference>
<feature type="binding site" evidence="9">
    <location>
        <position position="244"/>
    </location>
    <ligand>
        <name>3',5'-cyclic AMP</name>
        <dbReference type="ChEBI" id="CHEBI:58165"/>
        <label>1</label>
    </ligand>
</feature>
<keyword evidence="5" id="KW-0677">Repeat</keyword>
<dbReference type="SUPFAM" id="SSF51206">
    <property type="entry name" value="cAMP-binding domain-like"/>
    <property type="match status" value="2"/>
</dbReference>
<dbReference type="Proteomes" id="UP000240830">
    <property type="component" value="Unassembled WGS sequence"/>
</dbReference>
<name>A0A2H9TIX4_9FUNG</name>
<comment type="caution">
    <text evidence="11">The sequence shown here is derived from an EMBL/GenBank/DDBJ whole genome shotgun (WGS) entry which is preliminary data.</text>
</comment>
<dbReference type="InterPro" id="IPR012198">
    <property type="entry name" value="cAMP_dep_PK_reg_su"/>
</dbReference>
<protein>
    <recommendedName>
        <fullName evidence="2 8">cAMP-dependent protein kinase regulatory subunit</fullName>
    </recommendedName>
</protein>
<dbReference type="Gene3D" id="2.60.120.10">
    <property type="entry name" value="Jelly Rolls"/>
    <property type="match status" value="2"/>
</dbReference>
<dbReference type="GO" id="GO:0005829">
    <property type="term" value="C:cytosol"/>
    <property type="evidence" value="ECO:0007669"/>
    <property type="project" value="TreeGrafter"/>
</dbReference>
<dbReference type="PRINTS" id="PR00103">
    <property type="entry name" value="CAMPKINASE"/>
</dbReference>
<keyword evidence="4 8" id="KW-0116">cAMP-binding</keyword>
<feature type="binding site" evidence="9">
    <location>
        <position position="366"/>
    </location>
    <ligand>
        <name>3',5'-cyclic AMP</name>
        <dbReference type="ChEBI" id="CHEBI:58165"/>
        <label>2</label>
    </ligand>
</feature>
<evidence type="ECO:0000259" key="10">
    <source>
        <dbReference type="PROSITE" id="PS50042"/>
    </source>
</evidence>
<evidence type="ECO:0000256" key="2">
    <source>
        <dbReference type="ARBA" id="ARBA00020355"/>
    </source>
</evidence>
<keyword evidence="6 8" id="KW-0547">Nucleotide-binding</keyword>
<dbReference type="GO" id="GO:0034236">
    <property type="term" value="F:protein kinase A catalytic subunit binding"/>
    <property type="evidence" value="ECO:0007669"/>
    <property type="project" value="TreeGrafter"/>
</dbReference>
<dbReference type="PROSITE" id="PS50042">
    <property type="entry name" value="CNMP_BINDING_3"/>
    <property type="match status" value="2"/>
</dbReference>
<dbReference type="EMBL" id="MTSL01000165">
    <property type="protein sequence ID" value="PJF17709.1"/>
    <property type="molecule type" value="Genomic_DNA"/>
</dbReference>
<dbReference type="InterPro" id="IPR018490">
    <property type="entry name" value="cNMP-bd_dom_sf"/>
</dbReference>
<evidence type="ECO:0000256" key="1">
    <source>
        <dbReference type="ARBA" id="ARBA00005753"/>
    </source>
</evidence>
<dbReference type="GO" id="GO:0016301">
    <property type="term" value="F:kinase activity"/>
    <property type="evidence" value="ECO:0007669"/>
    <property type="project" value="UniProtKB-KW"/>
</dbReference>
<dbReference type="InterPro" id="IPR014710">
    <property type="entry name" value="RmlC-like_jellyroll"/>
</dbReference>
<evidence type="ECO:0000256" key="8">
    <source>
        <dbReference type="PIRNR" id="PIRNR000548"/>
    </source>
</evidence>
<feature type="binding site" evidence="9">
    <location>
        <position position="253"/>
    </location>
    <ligand>
        <name>3',5'-cyclic AMP</name>
        <dbReference type="ChEBI" id="CHEBI:58165"/>
        <label>1</label>
    </ligand>
</feature>
<dbReference type="STRING" id="1246581.A0A2H9TIX4"/>
<dbReference type="InterPro" id="IPR000595">
    <property type="entry name" value="cNMP-bd_dom"/>
</dbReference>
<proteinExistence type="inferred from homology"/>
<feature type="domain" description="Cyclic nucleotide-binding" evidence="10">
    <location>
        <begin position="179"/>
        <end position="294"/>
    </location>
</feature>
<dbReference type="GO" id="GO:0005952">
    <property type="term" value="C:cAMP-dependent protein kinase complex"/>
    <property type="evidence" value="ECO:0007669"/>
    <property type="project" value="InterPro"/>
</dbReference>
<accession>A0A2H9TIX4</accession>
<evidence type="ECO:0000256" key="3">
    <source>
        <dbReference type="ARBA" id="ARBA00022553"/>
    </source>
</evidence>
<dbReference type="SMART" id="SM00100">
    <property type="entry name" value="cNMP"/>
    <property type="match status" value="2"/>
</dbReference>
<comment type="similarity">
    <text evidence="1 8">Belongs to the cAMP-dependent kinase regulatory chain family.</text>
</comment>
<evidence type="ECO:0000256" key="5">
    <source>
        <dbReference type="ARBA" id="ARBA00022737"/>
    </source>
</evidence>
<dbReference type="GO" id="GO:0030552">
    <property type="term" value="F:cAMP binding"/>
    <property type="evidence" value="ECO:0007669"/>
    <property type="project" value="UniProtKB-KW"/>
</dbReference>
<evidence type="ECO:0000256" key="7">
    <source>
        <dbReference type="ARBA" id="ARBA00023149"/>
    </source>
</evidence>
<evidence type="ECO:0000256" key="9">
    <source>
        <dbReference type="PIRSR" id="PIRSR000548-1"/>
    </source>
</evidence>
<evidence type="ECO:0000256" key="6">
    <source>
        <dbReference type="ARBA" id="ARBA00022741"/>
    </source>
</evidence>
<keyword evidence="12" id="KW-1185">Reference proteome</keyword>
<dbReference type="OrthoDB" id="417078at2759"/>
<comment type="subunit">
    <text evidence="8">Tetramer, composed of 2 regulatory (R) and 2 catalytic (C) subunits. In the presence of cAMP it dissociates into 2 active monomeric C subunits and an R dimer.</text>
</comment>
<dbReference type="PANTHER" id="PTHR11635:SF152">
    <property type="entry name" value="CAMP-DEPENDENT PROTEIN KINASE TYPE I REGULATORY SUBUNIT-RELATED"/>
    <property type="match status" value="1"/>
</dbReference>
<evidence type="ECO:0000313" key="12">
    <source>
        <dbReference type="Proteomes" id="UP000240830"/>
    </source>
</evidence>
<dbReference type="GO" id="GO:0004862">
    <property type="term" value="F:cAMP-dependent protein kinase inhibitor activity"/>
    <property type="evidence" value="ECO:0007669"/>
    <property type="project" value="TreeGrafter"/>
</dbReference>
<dbReference type="InterPro" id="IPR018488">
    <property type="entry name" value="cNMP-bd_CS"/>
</dbReference>
<dbReference type="PIRSF" id="PIRSF000548">
    <property type="entry name" value="PK_regulatory"/>
    <property type="match status" value="1"/>
</dbReference>